<accession>A0ABN6DV06</accession>
<dbReference type="Pfam" id="PF07238">
    <property type="entry name" value="PilZ"/>
    <property type="match status" value="1"/>
</dbReference>
<reference evidence="2 3" key="1">
    <citation type="journal article" date="2016" name="C (Basel)">
        <title>Selective Growth of and Electricity Production by Marine Exoelectrogenic Bacteria in Self-Aggregated Hydrogel of Microbially Reduced Graphene Oxide.</title>
        <authorList>
            <person name="Yoshida N."/>
            <person name="Goto Y."/>
            <person name="Miyata Y."/>
        </authorList>
    </citation>
    <scope>NUCLEOTIDE SEQUENCE [LARGE SCALE GENOMIC DNA]</scope>
    <source>
        <strain evidence="2 3">NIT-T3</strain>
    </source>
</reference>
<sequence>MPEKRDQDTPRTPADARKHLRSPLIILKVRLEDGGKAFFGYARNISRSGMFISTVNPRDPGNRFPVEIPLPPPLNRRVTCNCEVVWRRLYDRTSPYEPGMGLKFLDLPGEDAEAVDEWIHDHPEAQGEN</sequence>
<dbReference type="SUPFAM" id="SSF141371">
    <property type="entry name" value="PilZ domain-like"/>
    <property type="match status" value="1"/>
</dbReference>
<evidence type="ECO:0000313" key="2">
    <source>
        <dbReference type="EMBL" id="BCR03339.1"/>
    </source>
</evidence>
<organism evidence="2 3">
    <name type="scientific">Desulfuromonas versatilis</name>
    <dbReference type="NCBI Taxonomy" id="2802975"/>
    <lineage>
        <taxon>Bacteria</taxon>
        <taxon>Pseudomonadati</taxon>
        <taxon>Thermodesulfobacteriota</taxon>
        <taxon>Desulfuromonadia</taxon>
        <taxon>Desulfuromonadales</taxon>
        <taxon>Desulfuromonadaceae</taxon>
        <taxon>Desulfuromonas</taxon>
    </lineage>
</organism>
<evidence type="ECO:0000259" key="1">
    <source>
        <dbReference type="Pfam" id="PF07238"/>
    </source>
</evidence>
<dbReference type="Gene3D" id="2.40.10.220">
    <property type="entry name" value="predicted glycosyltransferase like domains"/>
    <property type="match status" value="1"/>
</dbReference>
<dbReference type="EMBL" id="AP024355">
    <property type="protein sequence ID" value="BCR03339.1"/>
    <property type="molecule type" value="Genomic_DNA"/>
</dbReference>
<dbReference type="InterPro" id="IPR009875">
    <property type="entry name" value="PilZ_domain"/>
</dbReference>
<dbReference type="Proteomes" id="UP001319827">
    <property type="component" value="Chromosome"/>
</dbReference>
<protein>
    <recommendedName>
        <fullName evidence="1">PilZ domain-containing protein</fullName>
    </recommendedName>
</protein>
<dbReference type="RefSeq" id="WP_221250818.1">
    <property type="nucleotide sequence ID" value="NZ_AP024355.1"/>
</dbReference>
<feature type="domain" description="PilZ" evidence="1">
    <location>
        <begin position="17"/>
        <end position="119"/>
    </location>
</feature>
<proteinExistence type="predicted"/>
<keyword evidence="3" id="KW-1185">Reference proteome</keyword>
<name>A0ABN6DV06_9BACT</name>
<gene>
    <name evidence="2" type="ORF">DESUT3_04080</name>
</gene>
<evidence type="ECO:0000313" key="3">
    <source>
        <dbReference type="Proteomes" id="UP001319827"/>
    </source>
</evidence>
<reference evidence="2 3" key="2">
    <citation type="journal article" date="2021" name="Int. J. Syst. Evol. Microbiol.">
        <title>Isolation and Polyphasic Characterization of Desulfuromonas versatilis sp. Nov., an Electrogenic Bacteria Capable of Versatile Metabolism Isolated from a Graphene Oxide-Reducing Enrichment Culture.</title>
        <authorList>
            <person name="Xie L."/>
            <person name="Yoshida N."/>
            <person name="Ishii S."/>
            <person name="Meng L."/>
        </authorList>
    </citation>
    <scope>NUCLEOTIDE SEQUENCE [LARGE SCALE GENOMIC DNA]</scope>
    <source>
        <strain evidence="2 3">NIT-T3</strain>
    </source>
</reference>